<feature type="compositionally biased region" description="Basic and acidic residues" evidence="2">
    <location>
        <begin position="1128"/>
        <end position="1141"/>
    </location>
</feature>
<feature type="compositionally biased region" description="Low complexity" evidence="2">
    <location>
        <begin position="1277"/>
        <end position="1290"/>
    </location>
</feature>
<proteinExistence type="predicted"/>
<comment type="caution">
    <text evidence="3">The sequence shown here is derived from an EMBL/GenBank/DDBJ whole genome shotgun (WGS) entry which is preliminary data.</text>
</comment>
<feature type="compositionally biased region" description="Low complexity" evidence="2">
    <location>
        <begin position="2059"/>
        <end position="2070"/>
    </location>
</feature>
<evidence type="ECO:0000313" key="3">
    <source>
        <dbReference type="EMBL" id="CAK0910874.1"/>
    </source>
</evidence>
<evidence type="ECO:0008006" key="5">
    <source>
        <dbReference type="Google" id="ProtNLM"/>
    </source>
</evidence>
<name>A0ABN9YDQ2_9DINO</name>
<accession>A0ABN9YDQ2</accession>
<feature type="compositionally biased region" description="Low complexity" evidence="2">
    <location>
        <begin position="1142"/>
        <end position="1151"/>
    </location>
</feature>
<evidence type="ECO:0000256" key="1">
    <source>
        <dbReference type="SAM" id="Coils"/>
    </source>
</evidence>
<feature type="coiled-coil region" evidence="1">
    <location>
        <begin position="22"/>
        <end position="56"/>
    </location>
</feature>
<dbReference type="EMBL" id="CAUYUJ010022479">
    <property type="protein sequence ID" value="CAK0910874.1"/>
    <property type="molecule type" value="Genomic_DNA"/>
</dbReference>
<feature type="region of interest" description="Disordered" evidence="2">
    <location>
        <begin position="1819"/>
        <end position="1846"/>
    </location>
</feature>
<feature type="compositionally biased region" description="Low complexity" evidence="2">
    <location>
        <begin position="2127"/>
        <end position="2136"/>
    </location>
</feature>
<feature type="compositionally biased region" description="Low complexity" evidence="2">
    <location>
        <begin position="2085"/>
        <end position="2097"/>
    </location>
</feature>
<keyword evidence="4" id="KW-1185">Reference proteome</keyword>
<reference evidence="3" key="1">
    <citation type="submission" date="2023-10" db="EMBL/GenBank/DDBJ databases">
        <authorList>
            <person name="Chen Y."/>
            <person name="Shah S."/>
            <person name="Dougan E. K."/>
            <person name="Thang M."/>
            <person name="Chan C."/>
        </authorList>
    </citation>
    <scope>NUCLEOTIDE SEQUENCE [LARGE SCALE GENOMIC DNA]</scope>
</reference>
<feature type="compositionally biased region" description="Basic residues" evidence="2">
    <location>
        <begin position="1828"/>
        <end position="1838"/>
    </location>
</feature>
<gene>
    <name evidence="3" type="ORF">PCOR1329_LOCUS84920</name>
</gene>
<dbReference type="Proteomes" id="UP001189429">
    <property type="component" value="Unassembled WGS sequence"/>
</dbReference>
<dbReference type="Gene3D" id="1.10.287.1490">
    <property type="match status" value="1"/>
</dbReference>
<protein>
    <recommendedName>
        <fullName evidence="5">Calmodulin</fullName>
    </recommendedName>
</protein>
<organism evidence="3 4">
    <name type="scientific">Prorocentrum cordatum</name>
    <dbReference type="NCBI Taxonomy" id="2364126"/>
    <lineage>
        <taxon>Eukaryota</taxon>
        <taxon>Sar</taxon>
        <taxon>Alveolata</taxon>
        <taxon>Dinophyceae</taxon>
        <taxon>Prorocentrales</taxon>
        <taxon>Prorocentraceae</taxon>
        <taxon>Prorocentrum</taxon>
    </lineage>
</organism>
<feature type="non-terminal residue" evidence="3">
    <location>
        <position position="1"/>
    </location>
</feature>
<feature type="compositionally biased region" description="Gly residues" evidence="2">
    <location>
        <begin position="1152"/>
        <end position="1172"/>
    </location>
</feature>
<sequence>VYPRQSNVKNMESKIDSILDSIKNLAGAVHSSHQEMAQLQQEVEISNKRCVDLATQMNSLASQVQSSSAHADLQMKDLQQQIDNLHGRLCHCESTPTPIGGGGMDLDSQPSVAQQRISAIEDQLSKITKSPTPLKPSSETRISAMERAHRIVIVGFPRKMMQATLRTAAGLFLQAGVPQGRPQPVVRAFDMTKKVTLDFADSTKASDFLTNIAAAQPIHFPDPVFPGQSIELRAKRDMEPGTRLLLLAMGKIRGLLAAAMRPLQKEMGSNGLGGDIYVLRAPEGPVILFHVSIDSSGVKPAVALQYEPEQFAEFHASVTPLLDQIKVPLSVEAASQVSKPLLVTHVTSSTQSSSLFFVHKSVMVKLLISMSCSVSFEDTRREVREGTIVHTARLDRAYCKLPPALLADLTVRGETLGRLQSNMASDHIPVVVTLSTFKPQEAPKKLPKWLVRHPLFRDILDPAISALYALDLNPWDRLGRIKNLMFEVAEEVRSQLASQPAETTEAKHFRTLQVDASLWPELSRFIKPLSVPANATFNELQSIVLFKAYCVSLLYFMSQVHAPSISLIKTYQACVRLLTAGPNNALSYDMCCNLTQLGLPIEFPHITLVTASSRARYIARCDEFPRLRQLYDSTFSDDDWCIVRRIAGWNTTSFAAKLFSFKDWVDQKNLEIRFERKERRNALRGEDTGMEVDKPPTGLDDVDSLADVLGAFAADVRDPNERGARLQAQRTKGKRGAALEPIASLGGWSLGWQAEMQSARRIPESGDKKRNNPEYTVAMIEDGCELLVATWGDGFRWEEGAAPKNEGARRAAKVELQGSQTLPYSQDVRPRKSRAGRKKELEETLRRLGQEESELSECRDECLKEEGAPDSGFEHRLDAASVEAELSDAPMAGSESFSTPEKIDVVKSICKESEKCAALDTDFNELSVIGAIGDFFKSETVAQLLTMKGFGRSSLNNEKAFQSDGAPADAGGEGNFEPIPFEQLSKKDQLEQEFWKKMAAQGELNKKGKTYTEYQAFKGDDLGAANYRQQWAKLEAGNFQRTKCHRKCLTKTRYTHGVYAPIGRIAHKEGGGEAVWLQASKYMIKAIQRGPPWVACDDATDAICIVATRAAHAARELGIDVNLHEAAGTREETGTRKETGTGRETGAEIGTAGRGAGTRRGTGTGKGTGKETGTGNEETGKKAEKTGIDLLIQNSRKRLNKYSSVNSTASSLMASAGKDPTWIWMNADADGKALLDTGNDMRRQAAKCAAIAAIKNAGEDSDEAAPRASKKGKKKQPQFQVGAQGAAAAPRGRTDSVLGLWCTNLLSRQRHLISNLRGSDSCGCGCKGWCSMYPHLLASQWMFAAMQDGNRPQEKHDGSEWCQLCPIGQKARASARLSFTAALIYIKGDWSEHAKSLGLSPWSISWSPCQFCTLSKHELHSLYHQLPYGIDWQLKNTESYEEACARCEIQVTLRTEDDRKALVQALRFRKPGKNGPIGGRLVVTGFVLDNVPLRAGDRLEPSPCLLDTHKLEHRNYTHLPVTITLWRTRRVGNEGVDSMSHRCPMFDIIIGTSPRDSPAVDELPCLYFGPIMRYVSASMWRIVLSNRWGFIGGVDQLSDMGARQVSAELCRWQEANNVPMDQRLSGITPKMLGKRKGCCAPVHVVGVEWARLTAVELAGKHGDISVGQPQFLMEACVREFERRSFIPRDVAFVEMFVGRGLTATHVVEMGARAHAFELSDGVEQDGCSTARGRSYMVNVAPMRNLRIVCEQPLASDLYDLPCFKAAIAVSTLRRCATWMGGLGGSTMKPDEMFSNLEGAEFASMQKTYKGARARIGKPKSKSTLAFQTKRHTPSKRTGWKSGTWVAGRKKHMKRSAHYPVAFTRAYAVLVVKGRSRERRQVEGEEAGELLEGEEARQVEGEEAGELLEGEEGFEWGASSFRKEVARDLEARMRDGDEKARQRRTSTLSIDSSVDGLTTGVLRARQLDGRPLQRYNWDMFAATWIWQLVNPRQAPDRHLINLAPQTASKRGEVPGQPFQLLTASAVSAVPRPGAGLHYVAERGAQLQADAEAPWLSLHGASPDNSAASAARADARETEAQEPRQQAALPATPLKALTTRTERRNEVIDYDGEVGVDEAAPAASPPPGDAAEGPGDPESSSFPPSLDTAGDATGGSPSNDPPRAVRRVFDDLVDPVDGGRMHRELMGNVQLDRSQGGTKRAEDEVEVGTEPPLCEALGSEEWGR</sequence>
<feature type="region of interest" description="Disordered" evidence="2">
    <location>
        <begin position="1259"/>
        <end position="1290"/>
    </location>
</feature>
<feature type="compositionally biased region" description="Basic and acidic residues" evidence="2">
    <location>
        <begin position="802"/>
        <end position="813"/>
    </location>
</feature>
<feature type="region of interest" description="Disordered" evidence="2">
    <location>
        <begin position="2055"/>
        <end position="2209"/>
    </location>
</feature>
<feature type="compositionally biased region" description="Basic and acidic residues" evidence="2">
    <location>
        <begin position="2071"/>
        <end position="2080"/>
    </location>
</feature>
<feature type="region of interest" description="Disordered" evidence="2">
    <location>
        <begin position="1128"/>
        <end position="1181"/>
    </location>
</feature>
<feature type="region of interest" description="Disordered" evidence="2">
    <location>
        <begin position="802"/>
        <end position="840"/>
    </location>
</feature>
<evidence type="ECO:0000256" key="2">
    <source>
        <dbReference type="SAM" id="MobiDB-lite"/>
    </source>
</evidence>
<keyword evidence="1" id="KW-0175">Coiled coil</keyword>
<feature type="non-terminal residue" evidence="3">
    <location>
        <position position="2222"/>
    </location>
</feature>
<evidence type="ECO:0000313" key="4">
    <source>
        <dbReference type="Proteomes" id="UP001189429"/>
    </source>
</evidence>